<dbReference type="EMBL" id="JAPEVG010000024">
    <property type="protein sequence ID" value="KAJ8495442.1"/>
    <property type="molecule type" value="Genomic_DNA"/>
</dbReference>
<evidence type="ECO:0000313" key="3">
    <source>
        <dbReference type="Proteomes" id="UP001215151"/>
    </source>
</evidence>
<dbReference type="PANTHER" id="PTHR47332:SF4">
    <property type="entry name" value="SET DOMAIN-CONTAINING PROTEIN 5"/>
    <property type="match status" value="1"/>
</dbReference>
<name>A0AAD7U1M8_9APHY</name>
<protein>
    <recommendedName>
        <fullName evidence="1">SET domain-containing protein</fullName>
    </recommendedName>
</protein>
<reference evidence="2" key="1">
    <citation type="submission" date="2022-11" db="EMBL/GenBank/DDBJ databases">
        <title>Genome Sequence of Cubamyces cubensis.</title>
        <authorList>
            <person name="Buettner E."/>
        </authorList>
    </citation>
    <scope>NUCLEOTIDE SEQUENCE</scope>
    <source>
        <strain evidence="2">MPL-01</strain>
    </source>
</reference>
<keyword evidence="3" id="KW-1185">Reference proteome</keyword>
<evidence type="ECO:0000259" key="1">
    <source>
        <dbReference type="PROSITE" id="PS50280"/>
    </source>
</evidence>
<dbReference type="AlphaFoldDB" id="A0AAD7U1M8"/>
<dbReference type="InterPro" id="IPR001214">
    <property type="entry name" value="SET_dom"/>
</dbReference>
<gene>
    <name evidence="2" type="ORF">ONZ51_g1728</name>
</gene>
<dbReference type="SUPFAM" id="SSF82199">
    <property type="entry name" value="SET domain"/>
    <property type="match status" value="1"/>
</dbReference>
<sequence length="378" mass="42389">MTETRASERGRYLTTQFDSSSEVRLVPRSADTTRIISEDPLVVIGDTRYEGAPCFLYLPPGQADTVFVDYLDNLRAVARWPVWSHSPGTPPEAAFSIREIPGKGKGMIARRAIKGGELIWSERPIYAARRTLTCASDQTDANGIFYRAALQKLSAASRRAFFELGSAYPQSEFDVVPGILNTNCLEISISDGDSPGDHDPDPHDSFAGLFPTLSRANHSCRPSANYYFSVRSFTGQLWATEDISPGEEITITYTPLTAPRMERRAFLARTRFFLCSCPACAIPTSQAETSDRRRIVICELLARLQHTQYPPRIPKEELEQILEWAAAERMMVEYAKVLLFGSQVFTLYGEREAAAEWAARARSAFRMVEGEWSHHLSR</sequence>
<dbReference type="Proteomes" id="UP001215151">
    <property type="component" value="Unassembled WGS sequence"/>
</dbReference>
<dbReference type="InterPro" id="IPR053185">
    <property type="entry name" value="SET_domain_protein"/>
</dbReference>
<dbReference type="CDD" id="cd20071">
    <property type="entry name" value="SET_SMYD"/>
    <property type="match status" value="1"/>
</dbReference>
<proteinExistence type="predicted"/>
<evidence type="ECO:0000313" key="2">
    <source>
        <dbReference type="EMBL" id="KAJ8495442.1"/>
    </source>
</evidence>
<organism evidence="2 3">
    <name type="scientific">Trametes cubensis</name>
    <dbReference type="NCBI Taxonomy" id="1111947"/>
    <lineage>
        <taxon>Eukaryota</taxon>
        <taxon>Fungi</taxon>
        <taxon>Dikarya</taxon>
        <taxon>Basidiomycota</taxon>
        <taxon>Agaricomycotina</taxon>
        <taxon>Agaricomycetes</taxon>
        <taxon>Polyporales</taxon>
        <taxon>Polyporaceae</taxon>
        <taxon>Trametes</taxon>
    </lineage>
</organism>
<dbReference type="InterPro" id="IPR046341">
    <property type="entry name" value="SET_dom_sf"/>
</dbReference>
<dbReference type="PANTHER" id="PTHR47332">
    <property type="entry name" value="SET DOMAIN-CONTAINING PROTEIN 5"/>
    <property type="match status" value="1"/>
</dbReference>
<comment type="caution">
    <text evidence="2">The sequence shown here is derived from an EMBL/GenBank/DDBJ whole genome shotgun (WGS) entry which is preliminary data.</text>
</comment>
<accession>A0AAD7U1M8</accession>
<dbReference type="Gene3D" id="2.170.270.10">
    <property type="entry name" value="SET domain"/>
    <property type="match status" value="1"/>
</dbReference>
<feature type="domain" description="SET" evidence="1">
    <location>
        <begin position="93"/>
        <end position="254"/>
    </location>
</feature>
<dbReference type="PROSITE" id="PS50280">
    <property type="entry name" value="SET"/>
    <property type="match status" value="1"/>
</dbReference>
<dbReference type="Pfam" id="PF00856">
    <property type="entry name" value="SET"/>
    <property type="match status" value="1"/>
</dbReference>